<dbReference type="PANTHER" id="PTHR11947">
    <property type="entry name" value="PYRUVATE DEHYDROGENASE KINASE"/>
    <property type="match status" value="1"/>
</dbReference>
<evidence type="ECO:0000256" key="6">
    <source>
        <dbReference type="ARBA" id="ARBA00023128"/>
    </source>
</evidence>
<dbReference type="SUPFAM" id="SSF55874">
    <property type="entry name" value="ATPase domain of HSP90 chaperone/DNA topoisomerase II/histidine kinase"/>
    <property type="match status" value="1"/>
</dbReference>
<dbReference type="InterPro" id="IPR003594">
    <property type="entry name" value="HATPase_dom"/>
</dbReference>
<evidence type="ECO:0000259" key="10">
    <source>
        <dbReference type="Pfam" id="PF10436"/>
    </source>
</evidence>
<dbReference type="InterPro" id="IPR036784">
    <property type="entry name" value="AK/P_DHK_N_sf"/>
</dbReference>
<comment type="subcellular location">
    <subcellularLocation>
        <location evidence="8">Mitochondrion matrix</location>
    </subcellularLocation>
</comment>
<dbReference type="SUPFAM" id="SSF69012">
    <property type="entry name" value="alpha-ketoacid dehydrogenase kinase, N-terminal domain"/>
    <property type="match status" value="1"/>
</dbReference>
<evidence type="ECO:0000256" key="4">
    <source>
        <dbReference type="ARBA" id="ARBA00022777"/>
    </source>
</evidence>
<evidence type="ECO:0000313" key="11">
    <source>
        <dbReference type="EMBL" id="CAG5112957.1"/>
    </source>
</evidence>
<accession>A0ABN7TC41</accession>
<sequence>MRQKENGWSIFDDTKNAKKEELHNNGVFRRQTGVEKQTQVVKTIFDMRLNIITNKCSLRQLSSAQARLASAMAKGDLLTKNVDKYSKYSPSPLSVQQFLDFGATSDNEQKSFEYLRYELPTRLANMIKEMNRLPKELLTTPSFENVKQMYEETLGEVLIFEKSDANDEQVREDFLNSLHGIVNRHRSVVEQVAYSVMEYKASVQNTGNRSIDEEKMQYFLDRFYMSRIAIRVLINQHVGMFGSHVQDRSQHALIGAFDAKCDIRKVVEDAAHAAQHLCEKYYLGAPEVEIELVNDRNYIEMGYVPSHLHHICFELFKNSMRAMVEEHGTFDIPPVKVLLTKGRDNVCIKISDLGGGACLEECRRWTHYMYSTAPPPPKSEDGQNIAPLAGYGYGIPLSRLYARYLGGDLMLQSVEGYGTDAYIYLKSGNADAVEVLPIFTNQLSDHYRNKQQMKDWVSKQGPISTSQLNMSMQSHTTKRRY</sequence>
<evidence type="ECO:0000259" key="9">
    <source>
        <dbReference type="Pfam" id="PF02518"/>
    </source>
</evidence>
<keyword evidence="4 8" id="KW-0418">Kinase</keyword>
<keyword evidence="3 8" id="KW-0547">Nucleotide-binding</keyword>
<keyword evidence="2 8" id="KW-0808">Transferase</keyword>
<keyword evidence="6 8" id="KW-0496">Mitochondrion</keyword>
<name>A0ABN7TC41_OIKDI</name>
<dbReference type="InterPro" id="IPR036890">
    <property type="entry name" value="HATPase_C_sf"/>
</dbReference>
<evidence type="ECO:0000256" key="2">
    <source>
        <dbReference type="ARBA" id="ARBA00022679"/>
    </source>
</evidence>
<feature type="domain" description="Histidine kinase/HSP90-like ATPase" evidence="9">
    <location>
        <begin position="305"/>
        <end position="426"/>
    </location>
</feature>
<evidence type="ECO:0000256" key="8">
    <source>
        <dbReference type="RuleBase" id="RU366032"/>
    </source>
</evidence>
<feature type="domain" description="Branched-chain alpha-ketoacid dehydrogenase kinase/Pyruvate dehydrogenase kinase N-terminal" evidence="10">
    <location>
        <begin position="92"/>
        <end position="256"/>
    </location>
</feature>
<protein>
    <recommendedName>
        <fullName evidence="8">Protein-serine/threonine kinase</fullName>
        <ecNumber evidence="8">2.7.11.-</ecNumber>
    </recommendedName>
</protein>
<evidence type="ECO:0000256" key="3">
    <source>
        <dbReference type="ARBA" id="ARBA00022741"/>
    </source>
</evidence>
<keyword evidence="5 8" id="KW-0067">ATP-binding</keyword>
<dbReference type="Gene3D" id="1.20.140.20">
    <property type="entry name" value="Alpha-ketoacid/pyruvate dehydrogenase kinase, N-terminal domain"/>
    <property type="match status" value="1"/>
</dbReference>
<dbReference type="InterPro" id="IPR039028">
    <property type="entry name" value="BCKD/PDK"/>
</dbReference>
<dbReference type="PANTHER" id="PTHR11947:SF3">
    <property type="entry name" value="[PYRUVATE DEHYDROGENASE (ACETYL-TRANSFERRING)] KINASE, MITOCHONDRIAL"/>
    <property type="match status" value="1"/>
</dbReference>
<dbReference type="CDD" id="cd16929">
    <property type="entry name" value="HATPase_PDK-like"/>
    <property type="match status" value="1"/>
</dbReference>
<organism evidence="11 12">
    <name type="scientific">Oikopleura dioica</name>
    <name type="common">Tunicate</name>
    <dbReference type="NCBI Taxonomy" id="34765"/>
    <lineage>
        <taxon>Eukaryota</taxon>
        <taxon>Metazoa</taxon>
        <taxon>Chordata</taxon>
        <taxon>Tunicata</taxon>
        <taxon>Appendicularia</taxon>
        <taxon>Copelata</taxon>
        <taxon>Oikopleuridae</taxon>
        <taxon>Oikopleura</taxon>
    </lineage>
</organism>
<evidence type="ECO:0000256" key="1">
    <source>
        <dbReference type="ARBA" id="ARBA00006155"/>
    </source>
</evidence>
<dbReference type="Gene3D" id="3.30.565.10">
    <property type="entry name" value="Histidine kinase-like ATPase, C-terminal domain"/>
    <property type="match status" value="1"/>
</dbReference>
<reference evidence="11 12" key="1">
    <citation type="submission" date="2021-04" db="EMBL/GenBank/DDBJ databases">
        <authorList>
            <person name="Bliznina A."/>
        </authorList>
    </citation>
    <scope>NUCLEOTIDE SEQUENCE [LARGE SCALE GENOMIC DNA]</scope>
</reference>
<evidence type="ECO:0000313" key="12">
    <source>
        <dbReference type="Proteomes" id="UP001158576"/>
    </source>
</evidence>
<comment type="similarity">
    <text evidence="1 8">Belongs to the PDK/BCKDK protein kinase family.</text>
</comment>
<dbReference type="Pfam" id="PF02518">
    <property type="entry name" value="HATPase_c"/>
    <property type="match status" value="1"/>
</dbReference>
<evidence type="ECO:0000256" key="5">
    <source>
        <dbReference type="ARBA" id="ARBA00022840"/>
    </source>
</evidence>
<proteinExistence type="inferred from homology"/>
<evidence type="ECO:0000256" key="7">
    <source>
        <dbReference type="ARBA" id="ARBA00048201"/>
    </source>
</evidence>
<gene>
    <name evidence="11" type="ORF">OKIOD_LOCUS15879</name>
</gene>
<dbReference type="Pfam" id="PF10436">
    <property type="entry name" value="BCDHK_Adom3"/>
    <property type="match status" value="1"/>
</dbReference>
<dbReference type="InterPro" id="IPR018955">
    <property type="entry name" value="BCDHK/PDK_N"/>
</dbReference>
<dbReference type="EC" id="2.7.11.-" evidence="8"/>
<comment type="catalytic activity">
    <reaction evidence="7">
        <text>L-seryl-[pyruvate dehydrogenase E1 alpha subunit] + ATP = O-phospho-L-seryl-[pyruvate dehydrogenase E1 alpha subunit] + ADP + H(+)</text>
        <dbReference type="Rhea" id="RHEA:23052"/>
        <dbReference type="Rhea" id="RHEA-COMP:13689"/>
        <dbReference type="Rhea" id="RHEA-COMP:13690"/>
        <dbReference type="ChEBI" id="CHEBI:15378"/>
        <dbReference type="ChEBI" id="CHEBI:29999"/>
        <dbReference type="ChEBI" id="CHEBI:30616"/>
        <dbReference type="ChEBI" id="CHEBI:83421"/>
        <dbReference type="ChEBI" id="CHEBI:456216"/>
        <dbReference type="EC" id="2.7.11.2"/>
    </reaction>
</comment>
<dbReference type="Proteomes" id="UP001158576">
    <property type="component" value="Chromosome 2"/>
</dbReference>
<dbReference type="EMBL" id="OU015567">
    <property type="protein sequence ID" value="CAG5112957.1"/>
    <property type="molecule type" value="Genomic_DNA"/>
</dbReference>
<keyword evidence="12" id="KW-1185">Reference proteome</keyword>